<accession>A0A023X063</accession>
<dbReference type="HOGENOM" id="CLU_038034_2_8_11"/>
<dbReference type="eggNOG" id="COG0614">
    <property type="taxonomic scope" value="Bacteria"/>
</dbReference>
<dbReference type="KEGG" id="rrd:RradSPS_0445"/>
<evidence type="ECO:0000259" key="4">
    <source>
        <dbReference type="PROSITE" id="PS50983"/>
    </source>
</evidence>
<reference evidence="6" key="2">
    <citation type="submission" date="2023-11" db="EMBL/GenBank/DDBJ databases">
        <title>MicrobeMod: A computational toolkit for identifying prokaryotic methylation and restriction-modification with nanopore sequencing.</title>
        <authorList>
            <person name="Crits-Christoph A."/>
            <person name="Kang S.C."/>
            <person name="Lee H."/>
            <person name="Ostrov N."/>
        </authorList>
    </citation>
    <scope>NUCLEOTIDE SEQUENCE</scope>
    <source>
        <strain evidence="6">ATCC 51242</strain>
    </source>
</reference>
<dbReference type="OrthoDB" id="6495095at2"/>
<reference evidence="5 7" key="1">
    <citation type="submission" date="2014-03" db="EMBL/GenBank/DDBJ databases">
        <title>Complete genome sequence of the Radio-Resistant Rubrobacter radiotolerans RSPS-4.</title>
        <authorList>
            <person name="Egas C.C."/>
            <person name="Barroso C.C."/>
            <person name="Froufe H.J.C."/>
            <person name="Pacheco J.J."/>
            <person name="Albuquerque L.L."/>
            <person name="da Costa M.M.S."/>
        </authorList>
    </citation>
    <scope>NUCLEOTIDE SEQUENCE [LARGE SCALE GENOMIC DNA]</scope>
    <source>
        <strain evidence="5 7">RSPS-4</strain>
    </source>
</reference>
<dbReference type="GO" id="GO:0071281">
    <property type="term" value="P:cellular response to iron ion"/>
    <property type="evidence" value="ECO:0007669"/>
    <property type="project" value="TreeGrafter"/>
</dbReference>
<name>A0A023X063_RUBRA</name>
<keyword evidence="3" id="KW-1133">Transmembrane helix</keyword>
<dbReference type="PANTHER" id="PTHR30535">
    <property type="entry name" value="VITAMIN B12-BINDING PROTEIN"/>
    <property type="match status" value="1"/>
</dbReference>
<evidence type="ECO:0000313" key="7">
    <source>
        <dbReference type="Proteomes" id="UP000025229"/>
    </source>
</evidence>
<evidence type="ECO:0000256" key="3">
    <source>
        <dbReference type="SAM" id="Phobius"/>
    </source>
</evidence>
<organism evidence="5 7">
    <name type="scientific">Rubrobacter radiotolerans</name>
    <name type="common">Arthrobacter radiotolerans</name>
    <dbReference type="NCBI Taxonomy" id="42256"/>
    <lineage>
        <taxon>Bacteria</taxon>
        <taxon>Bacillati</taxon>
        <taxon>Actinomycetota</taxon>
        <taxon>Rubrobacteria</taxon>
        <taxon>Rubrobacterales</taxon>
        <taxon>Rubrobacteraceae</taxon>
        <taxon>Rubrobacter</taxon>
    </lineage>
</organism>
<dbReference type="NCBIfam" id="NF038402">
    <property type="entry name" value="TroA_like"/>
    <property type="match status" value="1"/>
</dbReference>
<evidence type="ECO:0000313" key="6">
    <source>
        <dbReference type="EMBL" id="MDX5893144.1"/>
    </source>
</evidence>
<evidence type="ECO:0000256" key="2">
    <source>
        <dbReference type="ARBA" id="ARBA00022729"/>
    </source>
</evidence>
<dbReference type="InterPro" id="IPR050902">
    <property type="entry name" value="ABC_Transporter_SBP"/>
</dbReference>
<keyword evidence="2" id="KW-0732">Signal</keyword>
<feature type="domain" description="Fe/B12 periplasmic-binding" evidence="4">
    <location>
        <begin position="82"/>
        <end position="332"/>
    </location>
</feature>
<dbReference type="PANTHER" id="PTHR30535:SF34">
    <property type="entry name" value="MOLYBDATE-BINDING PROTEIN MOLA"/>
    <property type="match status" value="1"/>
</dbReference>
<keyword evidence="7" id="KW-1185">Reference proteome</keyword>
<dbReference type="InterPro" id="IPR002491">
    <property type="entry name" value="ABC_transptr_periplasmic_BD"/>
</dbReference>
<dbReference type="PROSITE" id="PS50983">
    <property type="entry name" value="FE_B12_PBP"/>
    <property type="match status" value="1"/>
</dbReference>
<proteinExistence type="inferred from homology"/>
<feature type="transmembrane region" description="Helical" evidence="3">
    <location>
        <begin position="21"/>
        <end position="40"/>
    </location>
</feature>
<evidence type="ECO:0000256" key="1">
    <source>
        <dbReference type="ARBA" id="ARBA00008814"/>
    </source>
</evidence>
<dbReference type="RefSeq" id="WP_051589248.1">
    <property type="nucleotide sequence ID" value="NZ_CP007514.1"/>
</dbReference>
<dbReference type="Proteomes" id="UP000025229">
    <property type="component" value="Chromosome"/>
</dbReference>
<dbReference type="Pfam" id="PF01497">
    <property type="entry name" value="Peripla_BP_2"/>
    <property type="match status" value="1"/>
</dbReference>
<sequence>MKLVTSVVPCKRQASGPPSGSLGVVGAVLVCASALMLALGCGPQGSGPAEETTAAAGSGGEYPVTLTDSAGREVTIEHEPERIASMAPSVTETLFAVGAGEKVVGVTTSDDYPEEVRDLETVGDFQQVNVEKILALETDLLFLSFAYSTEERAEELEEQTQADVVVVDPETLDEVLESVETVGLAAGEPEGGRELRQRMEADLREVEEAVAGEPRPTVFYEVFGDPLQTVGPGSFIHDALVRAGGENIAADTNEAYPTYSAETVVERDPDFYLLGSLSGTSPEDIADRPGFAELTAVREGQVATVEDDLISRPGPRLPQGVRQIAETLHPESFSGE</sequence>
<dbReference type="EMBL" id="CP007514">
    <property type="protein sequence ID" value="AHY45728.1"/>
    <property type="molecule type" value="Genomic_DNA"/>
</dbReference>
<comment type="similarity">
    <text evidence="1">Belongs to the bacterial solute-binding protein 8 family.</text>
</comment>
<dbReference type="Proteomes" id="UP001281130">
    <property type="component" value="Unassembled WGS sequence"/>
</dbReference>
<dbReference type="Gene3D" id="3.40.50.1980">
    <property type="entry name" value="Nitrogenase molybdenum iron protein domain"/>
    <property type="match status" value="2"/>
</dbReference>
<dbReference type="AlphaFoldDB" id="A0A023X063"/>
<dbReference type="CDD" id="cd01143">
    <property type="entry name" value="YvrC"/>
    <property type="match status" value="1"/>
</dbReference>
<keyword evidence="3" id="KW-0472">Membrane</keyword>
<dbReference type="InterPro" id="IPR054828">
    <property type="entry name" value="Vit_B12_bind_prot"/>
</dbReference>
<dbReference type="STRING" id="42256.RradSPS_0445"/>
<dbReference type="SUPFAM" id="SSF53807">
    <property type="entry name" value="Helical backbone' metal receptor"/>
    <property type="match status" value="1"/>
</dbReference>
<evidence type="ECO:0000313" key="5">
    <source>
        <dbReference type="EMBL" id="AHY45728.1"/>
    </source>
</evidence>
<protein>
    <submittedName>
        <fullName evidence="6">ABC transporter substrate-binding protein</fullName>
    </submittedName>
    <submittedName>
        <fullName evidence="5">ABC-type Fe3+-hydroxamate transport system periplasmic component</fullName>
    </submittedName>
</protein>
<keyword evidence="3" id="KW-0812">Transmembrane</keyword>
<dbReference type="EMBL" id="JAWXXX010000001">
    <property type="protein sequence ID" value="MDX5893144.1"/>
    <property type="molecule type" value="Genomic_DNA"/>
</dbReference>
<gene>
    <name evidence="5" type="ORF">RradSPS_0445</name>
    <name evidence="6" type="ORF">SIL72_03770</name>
</gene>